<evidence type="ECO:0000256" key="2">
    <source>
        <dbReference type="SAM" id="Phobius"/>
    </source>
</evidence>
<comment type="caution">
    <text evidence="3">The sequence shown here is derived from an EMBL/GenBank/DDBJ whole genome shotgun (WGS) entry which is preliminary data.</text>
</comment>
<evidence type="ECO:0000313" key="3">
    <source>
        <dbReference type="EMBL" id="GAA3743521.1"/>
    </source>
</evidence>
<sequence>MAEAHHDDHGNTPAAWFLTLSWIVVWSVSGAAIIFFGQGLLLWTVLGLGASVVCAIIAGAMKKAGMGRKQPRQAPMTRAQWEALQAKRGGSAERDEAAETESNESVAVGAE</sequence>
<proteinExistence type="predicted"/>
<evidence type="ECO:0000256" key="1">
    <source>
        <dbReference type="SAM" id="MobiDB-lite"/>
    </source>
</evidence>
<keyword evidence="2" id="KW-0812">Transmembrane</keyword>
<keyword evidence="2" id="KW-1133">Transmembrane helix</keyword>
<name>A0ABP7FMB7_9ACTN</name>
<accession>A0ABP7FMB7</accession>
<evidence type="ECO:0000313" key="4">
    <source>
        <dbReference type="Proteomes" id="UP001500908"/>
    </source>
</evidence>
<feature type="transmembrane region" description="Helical" evidence="2">
    <location>
        <begin position="14"/>
        <end position="35"/>
    </location>
</feature>
<feature type="transmembrane region" description="Helical" evidence="2">
    <location>
        <begin position="41"/>
        <end position="61"/>
    </location>
</feature>
<gene>
    <name evidence="3" type="ORF">GCM10022402_24010</name>
</gene>
<keyword evidence="2" id="KW-0472">Membrane</keyword>
<dbReference type="EMBL" id="BAABDD010000009">
    <property type="protein sequence ID" value="GAA3743521.1"/>
    <property type="molecule type" value="Genomic_DNA"/>
</dbReference>
<keyword evidence="4" id="KW-1185">Reference proteome</keyword>
<reference evidence="4" key="1">
    <citation type="journal article" date="2019" name="Int. J. Syst. Evol. Microbiol.">
        <title>The Global Catalogue of Microorganisms (GCM) 10K type strain sequencing project: providing services to taxonomists for standard genome sequencing and annotation.</title>
        <authorList>
            <consortium name="The Broad Institute Genomics Platform"/>
            <consortium name="The Broad Institute Genome Sequencing Center for Infectious Disease"/>
            <person name="Wu L."/>
            <person name="Ma J."/>
        </authorList>
    </citation>
    <scope>NUCLEOTIDE SEQUENCE [LARGE SCALE GENOMIC DNA]</scope>
    <source>
        <strain evidence="4">JCM 17137</strain>
    </source>
</reference>
<dbReference type="NCBIfam" id="NF041681">
    <property type="entry name" value="HGxxPAAW"/>
    <property type="match status" value="1"/>
</dbReference>
<protein>
    <submittedName>
        <fullName evidence="3">Uncharacterized protein</fullName>
    </submittedName>
</protein>
<dbReference type="RefSeq" id="WP_344970948.1">
    <property type="nucleotide sequence ID" value="NZ_BAABDD010000009.1"/>
</dbReference>
<dbReference type="Proteomes" id="UP001500908">
    <property type="component" value="Unassembled WGS sequence"/>
</dbReference>
<feature type="region of interest" description="Disordered" evidence="1">
    <location>
        <begin position="67"/>
        <end position="111"/>
    </location>
</feature>
<organism evidence="3 4">
    <name type="scientific">Salinactinospora qingdaonensis</name>
    <dbReference type="NCBI Taxonomy" id="702744"/>
    <lineage>
        <taxon>Bacteria</taxon>
        <taxon>Bacillati</taxon>
        <taxon>Actinomycetota</taxon>
        <taxon>Actinomycetes</taxon>
        <taxon>Streptosporangiales</taxon>
        <taxon>Nocardiopsidaceae</taxon>
        <taxon>Salinactinospora</taxon>
    </lineage>
</organism>